<keyword evidence="3" id="KW-1185">Reference proteome</keyword>
<keyword evidence="2" id="KW-0347">Helicase</keyword>
<sequence>MSSSEDREESVFIAHIPCETCGSSDANSLFSDGHQYCFACDPKEAYKAPDGKDRGHGNREVKRNADTLVMRECEGRFQDLPARFLQRPWAWQP</sequence>
<dbReference type="SMART" id="SM00778">
    <property type="entry name" value="Prim_Zn_Ribbon"/>
    <property type="match status" value="1"/>
</dbReference>
<dbReference type="SUPFAM" id="SSF57783">
    <property type="entry name" value="Zinc beta-ribbon"/>
    <property type="match status" value="1"/>
</dbReference>
<dbReference type="Gene3D" id="2.20.25.10">
    <property type="match status" value="1"/>
</dbReference>
<evidence type="ECO:0000313" key="3">
    <source>
        <dbReference type="Proteomes" id="UP000502596"/>
    </source>
</evidence>
<dbReference type="EMBL" id="MT104466">
    <property type="protein sequence ID" value="QJD54668.1"/>
    <property type="molecule type" value="Genomic_DNA"/>
</dbReference>
<feature type="domain" description="DNA primase/helicase Gp4 N-terminal Bacteriophage T7-like" evidence="1">
    <location>
        <begin position="13"/>
        <end position="52"/>
    </location>
</feature>
<evidence type="ECO:0000313" key="2">
    <source>
        <dbReference type="EMBL" id="QJD54668.1"/>
    </source>
</evidence>
<dbReference type="GO" id="GO:0004386">
    <property type="term" value="F:helicase activity"/>
    <property type="evidence" value="ECO:0007669"/>
    <property type="project" value="UniProtKB-KW"/>
</dbReference>
<organism evidence="2 3">
    <name type="scientific">Pseudomonas phage MR2</name>
    <dbReference type="NCBI Taxonomy" id="2711170"/>
    <lineage>
        <taxon>Viruses</taxon>
        <taxon>Duplodnaviria</taxon>
        <taxon>Heunggongvirae</taxon>
        <taxon>Uroviricota</taxon>
        <taxon>Caudoviricetes</taxon>
        <taxon>Autographivirales</taxon>
        <taxon>Autotranscriptaviridae</taxon>
        <taxon>Studiervirinae</taxon>
        <taxon>Hennigervirus</taxon>
        <taxon>Hennigervirus MR2</taxon>
    </lineage>
</organism>
<gene>
    <name evidence="2" type="ORF">PssvBMR2_gp25</name>
</gene>
<reference evidence="2 3" key="1">
    <citation type="journal article" date="2020" name="Microb. Biotechnol.">
        <title>Phage biocontrol to combat Pseudomonas syringae pathogens causing disease in cherry.</title>
        <authorList>
            <person name="Rabiey M."/>
            <person name="Roy S.R."/>
            <person name="Holtappels D."/>
            <person name="Franceschetti L."/>
            <person name="Quilty B.J."/>
            <person name="Creeth R."/>
            <person name="Sundin G.W."/>
            <person name="Wagemans J."/>
            <person name="Lavigne R."/>
            <person name="Jackson R.W."/>
        </authorList>
    </citation>
    <scope>NUCLEOTIDE SEQUENCE [LARGE SCALE GENOMIC DNA]</scope>
</reference>
<evidence type="ECO:0000259" key="1">
    <source>
        <dbReference type="SMART" id="SM00778"/>
    </source>
</evidence>
<keyword evidence="2" id="KW-0547">Nucleotide-binding</keyword>
<keyword evidence="2" id="KW-0378">Hydrolase</keyword>
<dbReference type="GO" id="GO:0008270">
    <property type="term" value="F:zinc ion binding"/>
    <property type="evidence" value="ECO:0007669"/>
    <property type="project" value="InterPro"/>
</dbReference>
<dbReference type="Proteomes" id="UP000502596">
    <property type="component" value="Segment"/>
</dbReference>
<protein>
    <submittedName>
        <fullName evidence="2">Putative primase/helicase protein</fullName>
    </submittedName>
</protein>
<dbReference type="InterPro" id="IPR013237">
    <property type="entry name" value="Phage_T7_Gp4_N"/>
</dbReference>
<accession>A0A6M3T8U9</accession>
<proteinExistence type="predicted"/>
<keyword evidence="2" id="KW-0067">ATP-binding</keyword>
<name>A0A6M3T8U9_9CAUD</name>